<dbReference type="AlphaFoldDB" id="A0A7K0CSL5"/>
<evidence type="ECO:0008006" key="5">
    <source>
        <dbReference type="Google" id="ProtNLM"/>
    </source>
</evidence>
<feature type="transmembrane region" description="Helical" evidence="2">
    <location>
        <begin position="12"/>
        <end position="34"/>
    </location>
</feature>
<comment type="caution">
    <text evidence="3">The sequence shown here is derived from an EMBL/GenBank/DDBJ whole genome shotgun (WGS) entry which is preliminary data.</text>
</comment>
<sequence>MVTVGEDAEDGLAAVALATVAALAAGVAYATGLIGGDDPAPRDSASASPSASPSAALPAGVSCRGDGCDGKDPEASGCGGDNARTVGDTFFGGAYLEVRYSEVCGAAWARITHAPVGAALDLRVGGDKARHTEADADGEAYTAMTAVDDPAGTEACTAFPGGSAGCTNPATSG</sequence>
<name>A0A7K0CSL5_9ACTN</name>
<keyword evidence="4" id="KW-1185">Reference proteome</keyword>
<reference evidence="3 4" key="1">
    <citation type="submission" date="2019-10" db="EMBL/GenBank/DDBJ databases">
        <title>Streptomyces smaragdinus sp. nov. and Streptomyces fabii sp. nov., isolated from the gut of fungus growing-termite Macrotermes natalensis.</title>
        <authorList>
            <person name="Schwitalla J."/>
            <person name="Benndorf R."/>
            <person name="Martin K."/>
            <person name="De Beer W."/>
            <person name="Kaster A.-K."/>
            <person name="Vollmers J."/>
            <person name="Poulsen M."/>
            <person name="Beemelmanns C."/>
        </authorList>
    </citation>
    <scope>NUCLEOTIDE SEQUENCE [LARGE SCALE GENOMIC DNA]</scope>
    <source>
        <strain evidence="3 4">RB5</strain>
    </source>
</reference>
<keyword evidence="2" id="KW-0472">Membrane</keyword>
<evidence type="ECO:0000256" key="1">
    <source>
        <dbReference type="SAM" id="MobiDB-lite"/>
    </source>
</evidence>
<accession>A0A7K0CSL5</accession>
<gene>
    <name evidence="3" type="ORF">SRB5_66170</name>
</gene>
<protein>
    <recommendedName>
        <fullName evidence="5">DUF2690 domain-containing protein</fullName>
    </recommendedName>
</protein>
<dbReference type="Proteomes" id="UP000466345">
    <property type="component" value="Unassembled WGS sequence"/>
</dbReference>
<feature type="compositionally biased region" description="Low complexity" evidence="1">
    <location>
        <begin position="42"/>
        <end position="58"/>
    </location>
</feature>
<organism evidence="3 4">
    <name type="scientific">Streptomyces smaragdinus</name>
    <dbReference type="NCBI Taxonomy" id="2585196"/>
    <lineage>
        <taxon>Bacteria</taxon>
        <taxon>Bacillati</taxon>
        <taxon>Actinomycetota</taxon>
        <taxon>Actinomycetes</taxon>
        <taxon>Kitasatosporales</taxon>
        <taxon>Streptomycetaceae</taxon>
        <taxon>Streptomyces</taxon>
    </lineage>
</organism>
<evidence type="ECO:0000313" key="4">
    <source>
        <dbReference type="Proteomes" id="UP000466345"/>
    </source>
</evidence>
<evidence type="ECO:0000313" key="3">
    <source>
        <dbReference type="EMBL" id="MQY16418.1"/>
    </source>
</evidence>
<keyword evidence="2" id="KW-0812">Transmembrane</keyword>
<dbReference type="EMBL" id="WEGJ01000054">
    <property type="protein sequence ID" value="MQY16418.1"/>
    <property type="molecule type" value="Genomic_DNA"/>
</dbReference>
<proteinExistence type="predicted"/>
<dbReference type="Pfam" id="PF10901">
    <property type="entry name" value="DUF2690"/>
    <property type="match status" value="1"/>
</dbReference>
<dbReference type="InterPro" id="IPR021224">
    <property type="entry name" value="DUF2690"/>
</dbReference>
<feature type="region of interest" description="Disordered" evidence="1">
    <location>
        <begin position="39"/>
        <end position="58"/>
    </location>
</feature>
<evidence type="ECO:0000256" key="2">
    <source>
        <dbReference type="SAM" id="Phobius"/>
    </source>
</evidence>
<keyword evidence="2" id="KW-1133">Transmembrane helix</keyword>